<evidence type="ECO:0000259" key="4">
    <source>
        <dbReference type="Pfam" id="PF13458"/>
    </source>
</evidence>
<dbReference type="PANTHER" id="PTHR30483:SF6">
    <property type="entry name" value="PERIPLASMIC BINDING PROTEIN OF ABC TRANSPORTER FOR NATURAL AMINO ACIDS"/>
    <property type="match status" value="1"/>
</dbReference>
<name>A8ICH6_AZOC5</name>
<reference evidence="5 6" key="6">
    <citation type="journal article" date="2011" name="Appl. Environ. Microbiol.">
        <title>Involvement of the azorhizobial chromosome partition gene (parA) in the onset of bacteroid differentiation during Sesbania rostrata stem nodule development.</title>
        <authorList>
            <person name="Liu CT."/>
            <person name="Lee KB."/>
            <person name="Wang YS."/>
            <person name="Peng MH."/>
            <person name="Lee KT."/>
            <person name="Suzuki S."/>
            <person name="Suzuki T."/>
            <person name="Oyaizu H."/>
        </authorList>
    </citation>
    <scope>NUCLEOTIDE SEQUENCE [LARGE SCALE GENOMIC DNA]</scope>
    <source>
        <strain evidence="6">ATCC 43989 / DSM 5975 / JCM 20966 / LMG 6465 / NBRC 14845 / NCIMB 13405 / ORS 571</strain>
    </source>
</reference>
<dbReference type="InterPro" id="IPR051010">
    <property type="entry name" value="BCAA_transport"/>
</dbReference>
<dbReference type="EMBL" id="AP009384">
    <property type="protein sequence ID" value="BAF89208.1"/>
    <property type="molecule type" value="Genomic_DNA"/>
</dbReference>
<dbReference type="Pfam" id="PF13458">
    <property type="entry name" value="Peripla_BP_6"/>
    <property type="match status" value="1"/>
</dbReference>
<dbReference type="GO" id="GO:0006865">
    <property type="term" value="P:amino acid transport"/>
    <property type="evidence" value="ECO:0007669"/>
    <property type="project" value="UniProtKB-KW"/>
</dbReference>
<evidence type="ECO:0000256" key="3">
    <source>
        <dbReference type="ARBA" id="ARBA00022970"/>
    </source>
</evidence>
<dbReference type="eggNOG" id="COG0683">
    <property type="taxonomic scope" value="Bacteria"/>
</dbReference>
<keyword evidence="3" id="KW-0813">Transport</keyword>
<keyword evidence="2" id="KW-0732">Signal</keyword>
<reference evidence="5 6" key="5">
    <citation type="journal article" date="2010" name="Appl. Environ. Microbiol.">
        <title>phrR-like gene praR of Azorhizobium caulinodans ORS571 is essential for symbiosis with Sesbania rostrata and is involved in expression of reb genes.</title>
        <authorList>
            <person name="Akiba N."/>
            <person name="Aono T."/>
            <person name="Toyazaki H."/>
            <person name="Sato S."/>
            <person name="Oyaizu H."/>
        </authorList>
    </citation>
    <scope>NUCLEOTIDE SEQUENCE [LARGE SCALE GENOMIC DNA]</scope>
    <source>
        <strain evidence="6">ATCC 43989 / DSM 5975 / JCM 20966 / LMG 6465 / NBRC 14845 / NCIMB 13405 / ORS 571</strain>
    </source>
</reference>
<evidence type="ECO:0000313" key="5">
    <source>
        <dbReference type="EMBL" id="BAF89208.1"/>
    </source>
</evidence>
<dbReference type="InterPro" id="IPR028081">
    <property type="entry name" value="Leu-bd"/>
</dbReference>
<evidence type="ECO:0000313" key="6">
    <source>
        <dbReference type="Proteomes" id="UP000000270"/>
    </source>
</evidence>
<proteinExistence type="inferred from homology"/>
<dbReference type="InterPro" id="IPR028082">
    <property type="entry name" value="Peripla_BP_I"/>
</dbReference>
<evidence type="ECO:0000256" key="2">
    <source>
        <dbReference type="ARBA" id="ARBA00022729"/>
    </source>
</evidence>
<accession>A8ICH6</accession>
<reference evidence="5 6" key="4">
    <citation type="journal article" date="2009" name="Appl. Environ. Microbiol.">
        <title>Comparative genome-wide transcriptional profiling of Azorhizobium caulinodans ORS571 grown under free-living and symbiotic conditions.</title>
        <authorList>
            <person name="Tsukada S."/>
            <person name="Aono T."/>
            <person name="Akiba N."/>
            <person name="Lee KB."/>
            <person name="Liu CT."/>
            <person name="Toyazaki H."/>
            <person name="Oyaizu H."/>
        </authorList>
    </citation>
    <scope>NUCLEOTIDE SEQUENCE [LARGE SCALE GENOMIC DNA]</scope>
    <source>
        <strain evidence="6">ATCC 43989 / DSM 5975 / JCM 20966 / LMG 6465 / NBRC 14845 / NCIMB 13405 / ORS 571</strain>
    </source>
</reference>
<reference evidence="6" key="2">
    <citation type="submission" date="2007-04" db="EMBL/GenBank/DDBJ databases">
        <title>Complete genome sequence of the nitrogen-fixing bacterium Azorhizobium caulinodans ORS571.</title>
        <authorList>
            <person name="Lee K.B."/>
            <person name="Backer P.D."/>
            <person name="Aono T."/>
            <person name="Liu C.T."/>
            <person name="Suzuki S."/>
            <person name="Suzuki T."/>
            <person name="Kaneko T."/>
            <person name="Yamada M."/>
            <person name="Tabata S."/>
            <person name="Kupfer D.M."/>
            <person name="Najar F.Z."/>
            <person name="Wiley G.B."/>
            <person name="Roe B."/>
            <person name="Binnewies T."/>
            <person name="Ussery D."/>
            <person name="Vereecke D."/>
            <person name="Gevers D."/>
            <person name="Holsters M."/>
            <person name="Oyaizu H."/>
        </authorList>
    </citation>
    <scope>NUCLEOTIDE SEQUENCE [LARGE SCALE GENOMIC DNA]</scope>
    <source>
        <strain evidence="6">ATCC 43989 / DSM 5975 / JCM 20966 / LMG 6465 / NBRC 14845 / NCIMB 13405 / ORS 571</strain>
    </source>
</reference>
<dbReference type="Gene3D" id="3.40.50.2300">
    <property type="match status" value="2"/>
</dbReference>
<sequence length="416" mass="44235">MDRRSTKRHSGRSHMKGIVLAAALGVVMGGMSGPASAQMSDGKIKIGVLSDLTGVYSDINGEGSATAARLAAEEFGNAINGTPVEIVVADHQNKADVAASIARKWIDAEQVDVIADVPNSAAALAVQDITRERKRIFLMSGPGAVDLTGKACSPYGFMWTWDTHSVSATTARALVAKGDKSWFFVTADYAFGHSLEDEASKTVKALGGTVKGGVRVPLATSDFSSFLVQAQGSGAKVVALANAGGDTINSVKQANEFGLPQGGQTLAGLLLNINDIHALTLPVAQGLIMSNSFYWDMNDETRAWSRKFEAKTGRKPSMNQAGVYSAVRHYLQAVKDVGTDDADKVAEKMRATPVNDMMMKNAAIGRNGRVFGNMYLFEVKKPAESKGAWDYLRLVETVPGKDAYIPEAQSGCPLVR</sequence>
<organism evidence="5 6">
    <name type="scientific">Azorhizobium caulinodans (strain ATCC 43989 / DSM 5975 / JCM 20966 / LMG 6465 / NBRC 14845 / NCIMB 13405 / ORS 571)</name>
    <dbReference type="NCBI Taxonomy" id="438753"/>
    <lineage>
        <taxon>Bacteria</taxon>
        <taxon>Pseudomonadati</taxon>
        <taxon>Pseudomonadota</taxon>
        <taxon>Alphaproteobacteria</taxon>
        <taxon>Hyphomicrobiales</taxon>
        <taxon>Xanthobacteraceae</taxon>
        <taxon>Azorhizobium</taxon>
    </lineage>
</organism>
<comment type="similarity">
    <text evidence="1">Belongs to the leucine-binding protein family.</text>
</comment>
<protein>
    <submittedName>
        <fullName evidence="5">ABC-type branched-chain amino acid transport periplasmic component</fullName>
    </submittedName>
</protein>
<keyword evidence="3" id="KW-0029">Amino-acid transport</keyword>
<dbReference type="HOGENOM" id="CLU_027128_1_0_5"/>
<dbReference type="KEGG" id="azc:AZC_3210"/>
<dbReference type="PANTHER" id="PTHR30483">
    <property type="entry name" value="LEUCINE-SPECIFIC-BINDING PROTEIN"/>
    <property type="match status" value="1"/>
</dbReference>
<feature type="domain" description="Leucine-binding protein" evidence="4">
    <location>
        <begin position="43"/>
        <end position="380"/>
    </location>
</feature>
<dbReference type="SUPFAM" id="SSF53822">
    <property type="entry name" value="Periplasmic binding protein-like I"/>
    <property type="match status" value="1"/>
</dbReference>
<reference evidence="5 6" key="3">
    <citation type="journal article" date="2008" name="BMC Genomics">
        <title>The genome of the versatile nitrogen fixer Azorhizobium caulinodans ORS571.</title>
        <authorList>
            <person name="Lee KB."/>
            <person name="Backer P.D."/>
            <person name="Aono T."/>
            <person name="Liu CT."/>
            <person name="Suzuki S."/>
            <person name="Suzuki T."/>
            <person name="Kaneko T."/>
            <person name="Yamada M."/>
            <person name="Tabata S."/>
            <person name="Kupfer D.M."/>
            <person name="Najar F.Z."/>
            <person name="Wiley G.B."/>
            <person name="Roe B."/>
            <person name="Binnewies T.T."/>
            <person name="Ussery D.W."/>
            <person name="D'Haeze W."/>
            <person name="Herder J.D."/>
            <person name="Gevers D."/>
            <person name="Vereecke D."/>
            <person name="Holsters M."/>
            <person name="Oyaizu H."/>
        </authorList>
    </citation>
    <scope>NUCLEOTIDE SEQUENCE [LARGE SCALE GENOMIC DNA]</scope>
    <source>
        <strain evidence="6">ATCC 43989 / DSM 5975 / JCM 20966 / LMG 6465 / NBRC 14845 / NCIMB 13405 / ORS 571</strain>
    </source>
</reference>
<dbReference type="CDD" id="cd06327">
    <property type="entry name" value="PBP1_SBP-like"/>
    <property type="match status" value="1"/>
</dbReference>
<keyword evidence="6" id="KW-1185">Reference proteome</keyword>
<dbReference type="Proteomes" id="UP000000270">
    <property type="component" value="Chromosome"/>
</dbReference>
<dbReference type="AlphaFoldDB" id="A8ICH6"/>
<gene>
    <name evidence="5" type="ordered locus">AZC_3210</name>
</gene>
<reference evidence="5 6" key="1">
    <citation type="journal article" date="2007" name="Appl. Environ. Microbiol.">
        <title>Rhizobial factors required for stem nodule maturation and maintenance in Sesbania rostrata-Azorhizobium caulinodans ORS571 symbiosis.</title>
        <authorList>
            <person name="Suzuki S."/>
            <person name="Aono T."/>
            <person name="Lee KB."/>
            <person name="Suzuki T."/>
            <person name="Liu CT."/>
            <person name="Miwa H."/>
            <person name="Wakao S."/>
            <person name="Iki T."/>
            <person name="Oyaizu H."/>
        </authorList>
    </citation>
    <scope>NUCLEOTIDE SEQUENCE [LARGE SCALE GENOMIC DNA]</scope>
    <source>
        <strain evidence="6">ATCC 43989 / DSM 5975 / JCM 20966 / LMG 6465 / NBRC 14845 / NCIMB 13405 / ORS 571</strain>
    </source>
</reference>
<dbReference type="STRING" id="438753.AZC_3210"/>
<evidence type="ECO:0000256" key="1">
    <source>
        <dbReference type="ARBA" id="ARBA00010062"/>
    </source>
</evidence>